<evidence type="ECO:0000259" key="1">
    <source>
        <dbReference type="Pfam" id="PF00753"/>
    </source>
</evidence>
<organism evidence="2">
    <name type="scientific">marine metagenome</name>
    <dbReference type="NCBI Taxonomy" id="408172"/>
    <lineage>
        <taxon>unclassified sequences</taxon>
        <taxon>metagenomes</taxon>
        <taxon>ecological metagenomes</taxon>
    </lineage>
</organism>
<accession>A0A382XP41</accession>
<name>A0A382XP41_9ZZZZ</name>
<dbReference type="AlphaFoldDB" id="A0A382XP41"/>
<dbReference type="Gene3D" id="3.60.15.10">
    <property type="entry name" value="Ribonuclease Z/Hydroxyacylglutathione hydrolase-like"/>
    <property type="match status" value="1"/>
</dbReference>
<evidence type="ECO:0000313" key="2">
    <source>
        <dbReference type="EMBL" id="SVD72088.1"/>
    </source>
</evidence>
<gene>
    <name evidence="2" type="ORF">METZ01_LOCUS424942</name>
</gene>
<dbReference type="EMBL" id="UINC01168847">
    <property type="protein sequence ID" value="SVD72088.1"/>
    <property type="molecule type" value="Genomic_DNA"/>
</dbReference>
<feature type="non-terminal residue" evidence="2">
    <location>
        <position position="95"/>
    </location>
</feature>
<dbReference type="InterPro" id="IPR036866">
    <property type="entry name" value="RibonucZ/Hydroxyglut_hydro"/>
</dbReference>
<reference evidence="2" key="1">
    <citation type="submission" date="2018-05" db="EMBL/GenBank/DDBJ databases">
        <authorList>
            <person name="Lanie J.A."/>
            <person name="Ng W.-L."/>
            <person name="Kazmierczak K.M."/>
            <person name="Andrzejewski T.M."/>
            <person name="Davidsen T.M."/>
            <person name="Wayne K.J."/>
            <person name="Tettelin H."/>
            <person name="Glass J.I."/>
            <person name="Rusch D."/>
            <person name="Podicherti R."/>
            <person name="Tsui H.-C.T."/>
            <person name="Winkler M.E."/>
        </authorList>
    </citation>
    <scope>NUCLEOTIDE SEQUENCE</scope>
</reference>
<feature type="domain" description="Metallo-beta-lactamase" evidence="1">
    <location>
        <begin position="4"/>
        <end position="71"/>
    </location>
</feature>
<proteinExistence type="predicted"/>
<dbReference type="SUPFAM" id="SSF56281">
    <property type="entry name" value="Metallo-hydrolase/oxidoreductase"/>
    <property type="match status" value="1"/>
</dbReference>
<dbReference type="InterPro" id="IPR001279">
    <property type="entry name" value="Metallo-B-lactamas"/>
</dbReference>
<dbReference type="Pfam" id="PF00753">
    <property type="entry name" value="Lactamase_B"/>
    <property type="match status" value="1"/>
</dbReference>
<protein>
    <recommendedName>
        <fullName evidence="1">Metallo-beta-lactamase domain-containing protein</fullName>
    </recommendedName>
</protein>
<sequence>MMTGPGTNTYLIGEHNVAVIDPGPYINDHLEAIEKAAPGEIRWILVTHTHPDHSPGAMPLAELTGAQLMGVGAPEGKIQDHTFVPHRVLNDGDLL</sequence>